<dbReference type="PANTHER" id="PTHR45348">
    <property type="entry name" value="HYPOTHETICAL OXIDOREDUCTASE (EUROFUNG)"/>
    <property type="match status" value="1"/>
</dbReference>
<dbReference type="CDD" id="cd08249">
    <property type="entry name" value="enoyl_reductase_like"/>
    <property type="match status" value="1"/>
</dbReference>
<feature type="domain" description="Enoyl reductase (ER)" evidence="3">
    <location>
        <begin position="11"/>
        <end position="330"/>
    </location>
</feature>
<comment type="caution">
    <text evidence="4">The sequence shown here is derived from an EMBL/GenBank/DDBJ whole genome shotgun (WGS) entry which is preliminary data.</text>
</comment>
<dbReference type="SUPFAM" id="SSF50129">
    <property type="entry name" value="GroES-like"/>
    <property type="match status" value="1"/>
</dbReference>
<name>A0A1F5L173_PENAI</name>
<dbReference type="AlphaFoldDB" id="A0A1F5L173"/>
<dbReference type="RefSeq" id="XP_022482440.1">
    <property type="nucleotide sequence ID" value="XM_022637705.1"/>
</dbReference>
<dbReference type="InterPro" id="IPR020843">
    <property type="entry name" value="ER"/>
</dbReference>
<sequence length="348" mass="37357">MATQKALVIVGTNRAEVITNRPLPTLPDDCILVKTVAVALNPADWKLLSHSPPVGALLGCDYSGTVQQIGKTVTKAFKIGDRVFGYGRGANNDRLEDGTFAEYIIVKGDLQFHIPDHLIFEEAATMGVALYTAGQGLIQNLGLPFINEQSNEATSILIYGGSSATGAMGIQLARICGYTPLATCSKHNFDYVLSLGAAAVFDYKDPECGMKIREHTKDSLTLAWDTISEDSSALICARALSSSGGRYGSLGPSKCPRNDVQSNMTIGTTLFGEELHFGDFRIPAMPDHLAFAKKFAVCCGDLLAEKKIKPLVPQVMNGGLRDVAQGLEILRAKQISAQKLVYRVAETA</sequence>
<evidence type="ECO:0000313" key="5">
    <source>
        <dbReference type="Proteomes" id="UP000177622"/>
    </source>
</evidence>
<dbReference type="SUPFAM" id="SSF51735">
    <property type="entry name" value="NAD(P)-binding Rossmann-fold domains"/>
    <property type="match status" value="1"/>
</dbReference>
<evidence type="ECO:0000259" key="3">
    <source>
        <dbReference type="SMART" id="SM00829"/>
    </source>
</evidence>
<dbReference type="GO" id="GO:0016651">
    <property type="term" value="F:oxidoreductase activity, acting on NAD(P)H"/>
    <property type="evidence" value="ECO:0007669"/>
    <property type="project" value="InterPro"/>
</dbReference>
<keyword evidence="2" id="KW-0560">Oxidoreductase</keyword>
<dbReference type="Gene3D" id="3.40.50.720">
    <property type="entry name" value="NAD(P)-binding Rossmann-like Domain"/>
    <property type="match status" value="1"/>
</dbReference>
<evidence type="ECO:0000256" key="1">
    <source>
        <dbReference type="ARBA" id="ARBA00008072"/>
    </source>
</evidence>
<dbReference type="Proteomes" id="UP000177622">
    <property type="component" value="Unassembled WGS sequence"/>
</dbReference>
<gene>
    <name evidence="4" type="ORF">PENARI_c081G10691</name>
</gene>
<organism evidence="4 5">
    <name type="scientific">Penicillium arizonense</name>
    <dbReference type="NCBI Taxonomy" id="1835702"/>
    <lineage>
        <taxon>Eukaryota</taxon>
        <taxon>Fungi</taxon>
        <taxon>Dikarya</taxon>
        <taxon>Ascomycota</taxon>
        <taxon>Pezizomycotina</taxon>
        <taxon>Eurotiomycetes</taxon>
        <taxon>Eurotiomycetidae</taxon>
        <taxon>Eurotiales</taxon>
        <taxon>Aspergillaceae</taxon>
        <taxon>Penicillium</taxon>
    </lineage>
</organism>
<dbReference type="STRING" id="1835702.A0A1F5L173"/>
<evidence type="ECO:0000313" key="4">
    <source>
        <dbReference type="EMBL" id="OGE46973.1"/>
    </source>
</evidence>
<dbReference type="InterPro" id="IPR013154">
    <property type="entry name" value="ADH-like_N"/>
</dbReference>
<protein>
    <recommendedName>
        <fullName evidence="3">Enoyl reductase (ER) domain-containing protein</fullName>
    </recommendedName>
</protein>
<dbReference type="SMART" id="SM00829">
    <property type="entry name" value="PKS_ER"/>
    <property type="match status" value="1"/>
</dbReference>
<dbReference type="InterPro" id="IPR011032">
    <property type="entry name" value="GroES-like_sf"/>
</dbReference>
<comment type="similarity">
    <text evidence="1">Belongs to the zinc-containing alcohol dehydrogenase family.</text>
</comment>
<reference evidence="4 5" key="1">
    <citation type="journal article" date="2016" name="Sci. Rep.">
        <title>Penicillium arizonense, a new, genome sequenced fungal species, reveals a high chemical diversity in secreted metabolites.</title>
        <authorList>
            <person name="Grijseels S."/>
            <person name="Nielsen J.C."/>
            <person name="Randelovic M."/>
            <person name="Nielsen J."/>
            <person name="Nielsen K.F."/>
            <person name="Workman M."/>
            <person name="Frisvad J.C."/>
        </authorList>
    </citation>
    <scope>NUCLEOTIDE SEQUENCE [LARGE SCALE GENOMIC DNA]</scope>
    <source>
        <strain evidence="4 5">CBS 141311</strain>
    </source>
</reference>
<dbReference type="Pfam" id="PF08240">
    <property type="entry name" value="ADH_N"/>
    <property type="match status" value="1"/>
</dbReference>
<dbReference type="PANTHER" id="PTHR45348:SF2">
    <property type="entry name" value="ZINC-TYPE ALCOHOL DEHYDROGENASE-LIKE PROTEIN C2E1P3.01"/>
    <property type="match status" value="1"/>
</dbReference>
<accession>A0A1F5L173</accession>
<proteinExistence type="inferred from homology"/>
<dbReference type="GeneID" id="34582439"/>
<dbReference type="InterPro" id="IPR047122">
    <property type="entry name" value="Trans-enoyl_RdTase-like"/>
</dbReference>
<dbReference type="InterPro" id="IPR036291">
    <property type="entry name" value="NAD(P)-bd_dom_sf"/>
</dbReference>
<dbReference type="OrthoDB" id="9992527at2759"/>
<evidence type="ECO:0000256" key="2">
    <source>
        <dbReference type="ARBA" id="ARBA00023002"/>
    </source>
</evidence>
<dbReference type="Gene3D" id="3.90.180.10">
    <property type="entry name" value="Medium-chain alcohol dehydrogenases, catalytic domain"/>
    <property type="match status" value="1"/>
</dbReference>
<dbReference type="EMBL" id="LXJU01000081">
    <property type="protein sequence ID" value="OGE46973.1"/>
    <property type="molecule type" value="Genomic_DNA"/>
</dbReference>
<keyword evidence="5" id="KW-1185">Reference proteome</keyword>